<comment type="subcellular location">
    <subcellularLocation>
        <location evidence="1">Membrane</location>
        <topology evidence="1">Multi-pass membrane protein</topology>
    </subcellularLocation>
</comment>
<keyword evidence="4" id="KW-0309">Germination</keyword>
<feature type="transmembrane region" description="Helical" evidence="8">
    <location>
        <begin position="269"/>
        <end position="292"/>
    </location>
</feature>
<keyword evidence="3" id="KW-0813">Transport</keyword>
<accession>A0ABS3W731</accession>
<evidence type="ECO:0000256" key="4">
    <source>
        <dbReference type="ARBA" id="ARBA00022544"/>
    </source>
</evidence>
<dbReference type="EMBL" id="JAGGDJ010000003">
    <property type="protein sequence ID" value="MBO7743950.1"/>
    <property type="molecule type" value="Genomic_DNA"/>
</dbReference>
<dbReference type="Proteomes" id="UP000670947">
    <property type="component" value="Unassembled WGS sequence"/>
</dbReference>
<feature type="transmembrane region" description="Helical" evidence="8">
    <location>
        <begin position="143"/>
        <end position="166"/>
    </location>
</feature>
<feature type="transmembrane region" description="Helical" evidence="8">
    <location>
        <begin position="334"/>
        <end position="357"/>
    </location>
</feature>
<gene>
    <name evidence="9" type="ORF">I8J29_07090</name>
</gene>
<reference evidence="9 10" key="1">
    <citation type="submission" date="2021-03" db="EMBL/GenBank/DDBJ databases">
        <title>Paenibacillus artemisicola MWE-103 whole genome sequence.</title>
        <authorList>
            <person name="Ham Y.J."/>
        </authorList>
    </citation>
    <scope>NUCLEOTIDE SEQUENCE [LARGE SCALE GENOMIC DNA]</scope>
    <source>
        <strain evidence="9 10">MWE-103</strain>
    </source>
</reference>
<dbReference type="PANTHER" id="PTHR34975:SF2">
    <property type="entry name" value="SPORE GERMINATION PROTEIN A2"/>
    <property type="match status" value="1"/>
</dbReference>
<feature type="transmembrane region" description="Helical" evidence="8">
    <location>
        <begin position="38"/>
        <end position="60"/>
    </location>
</feature>
<evidence type="ECO:0000256" key="1">
    <source>
        <dbReference type="ARBA" id="ARBA00004141"/>
    </source>
</evidence>
<feature type="transmembrane region" description="Helical" evidence="8">
    <location>
        <begin position="186"/>
        <end position="206"/>
    </location>
</feature>
<evidence type="ECO:0000256" key="7">
    <source>
        <dbReference type="ARBA" id="ARBA00023136"/>
    </source>
</evidence>
<protein>
    <submittedName>
        <fullName evidence="9">GerAB/ArcD/ProY family transporter</fullName>
    </submittedName>
</protein>
<comment type="similarity">
    <text evidence="2">Belongs to the amino acid-polyamine-organocation (APC) superfamily. Spore germination protein (SGP) (TC 2.A.3.9) family.</text>
</comment>
<keyword evidence="6 8" id="KW-1133">Transmembrane helix</keyword>
<feature type="transmembrane region" description="Helical" evidence="8">
    <location>
        <begin position="304"/>
        <end position="322"/>
    </location>
</feature>
<evidence type="ECO:0000313" key="10">
    <source>
        <dbReference type="Proteomes" id="UP000670947"/>
    </source>
</evidence>
<dbReference type="PANTHER" id="PTHR34975">
    <property type="entry name" value="SPORE GERMINATION PROTEIN A2"/>
    <property type="match status" value="1"/>
</dbReference>
<keyword evidence="10" id="KW-1185">Reference proteome</keyword>
<keyword evidence="7 8" id="KW-0472">Membrane</keyword>
<keyword evidence="5 8" id="KW-0812">Transmembrane</keyword>
<dbReference type="RefSeq" id="WP_208846943.1">
    <property type="nucleotide sequence ID" value="NZ_JAGGDJ010000003.1"/>
</dbReference>
<feature type="transmembrane region" description="Helical" evidence="8">
    <location>
        <begin position="81"/>
        <end position="106"/>
    </location>
</feature>
<evidence type="ECO:0000256" key="8">
    <source>
        <dbReference type="SAM" id="Phobius"/>
    </source>
</evidence>
<dbReference type="Pfam" id="PF03845">
    <property type="entry name" value="Spore_permease"/>
    <property type="match status" value="1"/>
</dbReference>
<evidence type="ECO:0000256" key="6">
    <source>
        <dbReference type="ARBA" id="ARBA00022989"/>
    </source>
</evidence>
<organism evidence="9 10">
    <name type="scientific">Paenibacillus artemisiicola</name>
    <dbReference type="NCBI Taxonomy" id="1172618"/>
    <lineage>
        <taxon>Bacteria</taxon>
        <taxon>Bacillati</taxon>
        <taxon>Bacillota</taxon>
        <taxon>Bacilli</taxon>
        <taxon>Bacillales</taxon>
        <taxon>Paenibacillaceae</taxon>
        <taxon>Paenibacillus</taxon>
    </lineage>
</organism>
<feature type="transmembrane region" description="Helical" evidence="8">
    <location>
        <begin position="118"/>
        <end position="136"/>
    </location>
</feature>
<evidence type="ECO:0000256" key="5">
    <source>
        <dbReference type="ARBA" id="ARBA00022692"/>
    </source>
</evidence>
<proteinExistence type="inferred from homology"/>
<name>A0ABS3W731_9BACL</name>
<evidence type="ECO:0000313" key="9">
    <source>
        <dbReference type="EMBL" id="MBO7743950.1"/>
    </source>
</evidence>
<dbReference type="InterPro" id="IPR004761">
    <property type="entry name" value="Spore_GerAB"/>
</dbReference>
<sequence length="375" mass="40855">MNIKITANQAALLLFVFLTSSSIINIPSPMIQFAGNAAWISILVSSAGGMLTILPVILLAKRYPGQNFVAYSRSVVGAPVAVVLSLMMLYYQIHMGAAIVLDIALFLNSSMMRNTDGYWFVLLSFLVAALSVRAGMDKLAGLFPILMGSVMLFVVLIVLLSVNNFTFGHLFPVLPDGIKPMLQGMYFSYGFPYGEVVLFAMLLCFVPDFGKHFEFKALLAVIVNAASLAGTTFVTILVFGPIAGERKYSLFEVARSVDLIDVFSRLEALIGYSLILASFMKTTLVLFTAHQTCAQLLKLKNDRMLVFPLALFMASVSLAAMTRGETKWAYEVTVIHPLWGMSCAVLPMLIVFAVSLARGTKQRKAPVEAPSDAPS</sequence>
<evidence type="ECO:0000256" key="3">
    <source>
        <dbReference type="ARBA" id="ARBA00022448"/>
    </source>
</evidence>
<evidence type="ECO:0000256" key="2">
    <source>
        <dbReference type="ARBA" id="ARBA00007998"/>
    </source>
</evidence>
<comment type="caution">
    <text evidence="9">The sequence shown here is derived from an EMBL/GenBank/DDBJ whole genome shotgun (WGS) entry which is preliminary data.</text>
</comment>
<feature type="transmembrane region" description="Helical" evidence="8">
    <location>
        <begin position="218"/>
        <end position="243"/>
    </location>
</feature>